<feature type="transmembrane region" description="Helical" evidence="12">
    <location>
        <begin position="364"/>
        <end position="384"/>
    </location>
</feature>
<keyword evidence="9" id="KW-0325">Glycoprotein</keyword>
<accession>A0A553NYD9</accession>
<evidence type="ECO:0000313" key="14">
    <source>
        <dbReference type="EMBL" id="TRY70440.1"/>
    </source>
</evidence>
<keyword evidence="7 12" id="KW-0472">Membrane</keyword>
<dbReference type="STRING" id="6832.A0A553NYD9"/>
<evidence type="ECO:0000256" key="9">
    <source>
        <dbReference type="ARBA" id="ARBA00023180"/>
    </source>
</evidence>
<keyword evidence="8" id="KW-0675">Receptor</keyword>
<evidence type="ECO:0000256" key="1">
    <source>
        <dbReference type="ARBA" id="ARBA00004651"/>
    </source>
</evidence>
<gene>
    <name evidence="14" type="ORF">TCAL_06521</name>
</gene>
<evidence type="ECO:0000256" key="8">
    <source>
        <dbReference type="ARBA" id="ARBA00023170"/>
    </source>
</evidence>
<keyword evidence="2" id="KW-0813">Transport</keyword>
<dbReference type="SUPFAM" id="SSF53850">
    <property type="entry name" value="Periplasmic binding protein-like II"/>
    <property type="match status" value="1"/>
</dbReference>
<evidence type="ECO:0000256" key="12">
    <source>
        <dbReference type="SAM" id="Phobius"/>
    </source>
</evidence>
<dbReference type="OMA" id="ECVWISI"/>
<feature type="domain" description="Ionotropic glutamate receptor L-glutamate and glycine-binding" evidence="13">
    <location>
        <begin position="180"/>
        <end position="271"/>
    </location>
</feature>
<evidence type="ECO:0000256" key="7">
    <source>
        <dbReference type="ARBA" id="ARBA00023136"/>
    </source>
</evidence>
<evidence type="ECO:0000259" key="13">
    <source>
        <dbReference type="Pfam" id="PF10613"/>
    </source>
</evidence>
<keyword evidence="11" id="KW-0407">Ion channel</keyword>
<keyword evidence="4 12" id="KW-0812">Transmembrane</keyword>
<keyword evidence="6" id="KW-0406">Ion transport</keyword>
<dbReference type="Gene3D" id="3.40.190.10">
    <property type="entry name" value="Periplasmic binding protein-like II"/>
    <property type="match status" value="1"/>
</dbReference>
<feature type="transmembrane region" description="Helical" evidence="12">
    <location>
        <begin position="523"/>
        <end position="543"/>
    </location>
</feature>
<proteinExistence type="predicted"/>
<dbReference type="Gene3D" id="1.10.287.70">
    <property type="match status" value="1"/>
</dbReference>
<dbReference type="PANTHER" id="PTHR42643:SF24">
    <property type="entry name" value="IONOTROPIC RECEPTOR 60A"/>
    <property type="match status" value="1"/>
</dbReference>
<keyword evidence="5 12" id="KW-1133">Transmembrane helix</keyword>
<evidence type="ECO:0000256" key="3">
    <source>
        <dbReference type="ARBA" id="ARBA00022475"/>
    </source>
</evidence>
<evidence type="ECO:0000256" key="6">
    <source>
        <dbReference type="ARBA" id="ARBA00023065"/>
    </source>
</evidence>
<sequence length="555" mass="61968">MTSGAQTLKTFTENFFPRDQECVWISIDTKDAIFESSLPLYVKQIHSMETLDEKLSKLDFGNRLQKCVILHCGRLLKTEETEHLVGITGKFWPFKLQLFVTGVVPLFKPMGSSPLLAQRWKVPAQALLLREETGQLLLFSSCPELDSPPMLAQIFSEDGASTVSLGAHQCQEIKLLEGKQLNVTSFGVTPFVIFNGRSVIGVDPQILTIIGEKFGFTYRITWGGDFGARNPKTGLWSGVTGQVATGAFQLGVGAIIATDSDRNTAVDFLQDIYPMEFFLIAPSPKRTAPYLNVLKPFDVPSWLLVLSSIVVVGVCCMGLVYFTSMFIPIKHGRELDISIIIAPLRSITSQDSGQRVTTLMEFSMALKVILGFWFWYALIVKTAFGGNLNSFLIAQDYERAVTEDRDGSYEILRGWLPPPKEKEMMETNAVLLFPKDPVIMLTETLESKYGPNPLRIEPTPKFTFSSSFMVNKQFAFKDDFNKALGRIVSMGLVEKYRKDFYPQRALLSEKTSAEFVELTVDHIFGPIFILGCGLGLALVAFLAETVRNPCQHPHT</sequence>
<dbReference type="GO" id="GO:0005886">
    <property type="term" value="C:plasma membrane"/>
    <property type="evidence" value="ECO:0007669"/>
    <property type="project" value="UniProtKB-SubCell"/>
</dbReference>
<dbReference type="PANTHER" id="PTHR42643">
    <property type="entry name" value="IONOTROPIC RECEPTOR 20A-RELATED"/>
    <property type="match status" value="1"/>
</dbReference>
<dbReference type="Pfam" id="PF10613">
    <property type="entry name" value="Lig_chan-Glu_bd"/>
    <property type="match status" value="1"/>
</dbReference>
<evidence type="ECO:0000256" key="11">
    <source>
        <dbReference type="ARBA" id="ARBA00023303"/>
    </source>
</evidence>
<organism evidence="14 15">
    <name type="scientific">Tigriopus californicus</name>
    <name type="common">Marine copepod</name>
    <dbReference type="NCBI Taxonomy" id="6832"/>
    <lineage>
        <taxon>Eukaryota</taxon>
        <taxon>Metazoa</taxon>
        <taxon>Ecdysozoa</taxon>
        <taxon>Arthropoda</taxon>
        <taxon>Crustacea</taxon>
        <taxon>Multicrustacea</taxon>
        <taxon>Hexanauplia</taxon>
        <taxon>Copepoda</taxon>
        <taxon>Harpacticoida</taxon>
        <taxon>Harpacticidae</taxon>
        <taxon>Tigriopus</taxon>
    </lineage>
</organism>
<name>A0A553NYD9_TIGCA</name>
<reference evidence="14 15" key="1">
    <citation type="journal article" date="2018" name="Nat. Ecol. Evol.">
        <title>Genomic signatures of mitonuclear coevolution across populations of Tigriopus californicus.</title>
        <authorList>
            <person name="Barreto F.S."/>
            <person name="Watson E.T."/>
            <person name="Lima T.G."/>
            <person name="Willett C.S."/>
            <person name="Edmands S."/>
            <person name="Li W."/>
            <person name="Burton R.S."/>
        </authorList>
    </citation>
    <scope>NUCLEOTIDE SEQUENCE [LARGE SCALE GENOMIC DNA]</scope>
    <source>
        <strain evidence="14 15">San Diego</strain>
    </source>
</reference>
<keyword evidence="10" id="KW-1071">Ligand-gated ion channel</keyword>
<dbReference type="EMBL" id="VCGU01000009">
    <property type="protein sequence ID" value="TRY70440.1"/>
    <property type="molecule type" value="Genomic_DNA"/>
</dbReference>
<evidence type="ECO:0000313" key="15">
    <source>
        <dbReference type="Proteomes" id="UP000318571"/>
    </source>
</evidence>
<feature type="transmembrane region" description="Helical" evidence="12">
    <location>
        <begin position="302"/>
        <end position="323"/>
    </location>
</feature>
<keyword evidence="15" id="KW-1185">Reference proteome</keyword>
<keyword evidence="3" id="KW-1003">Cell membrane</keyword>
<dbReference type="InterPro" id="IPR019594">
    <property type="entry name" value="Glu/Gly-bd"/>
</dbReference>
<evidence type="ECO:0000256" key="2">
    <source>
        <dbReference type="ARBA" id="ARBA00022448"/>
    </source>
</evidence>
<dbReference type="AlphaFoldDB" id="A0A553NYD9"/>
<evidence type="ECO:0000256" key="10">
    <source>
        <dbReference type="ARBA" id="ARBA00023286"/>
    </source>
</evidence>
<dbReference type="InterPro" id="IPR052192">
    <property type="entry name" value="Insect_Ionotropic_Sensory_Rcpt"/>
</dbReference>
<protein>
    <recommendedName>
        <fullName evidence="13">Ionotropic glutamate receptor L-glutamate and glycine-binding domain-containing protein</fullName>
    </recommendedName>
</protein>
<evidence type="ECO:0000256" key="4">
    <source>
        <dbReference type="ARBA" id="ARBA00022692"/>
    </source>
</evidence>
<dbReference type="Proteomes" id="UP000318571">
    <property type="component" value="Chromosome 9"/>
</dbReference>
<evidence type="ECO:0000256" key="5">
    <source>
        <dbReference type="ARBA" id="ARBA00022989"/>
    </source>
</evidence>
<comment type="caution">
    <text evidence="14">The sequence shown here is derived from an EMBL/GenBank/DDBJ whole genome shotgun (WGS) entry which is preliminary data.</text>
</comment>
<comment type="subcellular location">
    <subcellularLocation>
        <location evidence="1">Cell membrane</location>
        <topology evidence="1">Multi-pass membrane protein</topology>
    </subcellularLocation>
</comment>